<proteinExistence type="predicted"/>
<evidence type="ECO:0008006" key="3">
    <source>
        <dbReference type="Google" id="ProtNLM"/>
    </source>
</evidence>
<comment type="caution">
    <text evidence="1">The sequence shown here is derived from an EMBL/GenBank/DDBJ whole genome shotgun (WGS) entry which is preliminary data.</text>
</comment>
<organism evidence="1 2">
    <name type="scientific">Psychrilyobacter piezotolerans</name>
    <dbReference type="NCBI Taxonomy" id="2293438"/>
    <lineage>
        <taxon>Bacteria</taxon>
        <taxon>Fusobacteriati</taxon>
        <taxon>Fusobacteriota</taxon>
        <taxon>Fusobacteriia</taxon>
        <taxon>Fusobacteriales</taxon>
        <taxon>Fusobacteriaceae</taxon>
        <taxon>Psychrilyobacter</taxon>
    </lineage>
</organism>
<protein>
    <recommendedName>
        <fullName evidence="3">Toxin-antitoxin system YwqK family antitoxin</fullName>
    </recommendedName>
</protein>
<name>A0ABX9KD64_9FUSO</name>
<evidence type="ECO:0000313" key="2">
    <source>
        <dbReference type="Proteomes" id="UP000263486"/>
    </source>
</evidence>
<dbReference type="Proteomes" id="UP000263486">
    <property type="component" value="Unassembled WGS sequence"/>
</dbReference>
<evidence type="ECO:0000313" key="1">
    <source>
        <dbReference type="EMBL" id="REI39213.1"/>
    </source>
</evidence>
<sequence>MKRILLILVISISLMSYGKSINKKQLQNRNGVFYEVNQLIPYTGKKVYYYKNGQIQIKAKFKDGKIEDVISYSKSGSILVKTNDRYGKIENKFSYYENNPILGTVKFKDDKIKRELIFDYKNGQIEYEINFEEGRIVYLFK</sequence>
<dbReference type="SUPFAM" id="SSF82185">
    <property type="entry name" value="Histone H3 K4-specific methyltransferase SET7/9 N-terminal domain"/>
    <property type="match status" value="1"/>
</dbReference>
<gene>
    <name evidence="1" type="ORF">DYH56_15700</name>
</gene>
<dbReference type="RefSeq" id="WP_114643786.1">
    <property type="nucleotide sequence ID" value="NZ_JAACIO010000072.1"/>
</dbReference>
<dbReference type="EMBL" id="QUAJ01000076">
    <property type="protein sequence ID" value="REI39213.1"/>
    <property type="molecule type" value="Genomic_DNA"/>
</dbReference>
<dbReference type="Gene3D" id="3.90.930.1">
    <property type="match status" value="1"/>
</dbReference>
<reference evidence="1 2" key="1">
    <citation type="submission" date="2018-08" db="EMBL/GenBank/DDBJ databases">
        <title>Draft genome sequence of Psychrilyobacter sp. strain SD5 isolated from Black Sea water.</title>
        <authorList>
            <person name="Yadav S."/>
            <person name="Villanueva L."/>
            <person name="Damste J.S.S."/>
        </authorList>
    </citation>
    <scope>NUCLEOTIDE SEQUENCE [LARGE SCALE GENOMIC DNA]</scope>
    <source>
        <strain evidence="1 2">SD5</strain>
    </source>
</reference>
<accession>A0ABX9KD64</accession>
<keyword evidence="2" id="KW-1185">Reference proteome</keyword>